<feature type="binding site" evidence="7">
    <location>
        <begin position="112"/>
        <end position="118"/>
    </location>
    <ligand>
        <name>ATP</name>
        <dbReference type="ChEBI" id="CHEBI:30616"/>
    </ligand>
</feature>
<evidence type="ECO:0000313" key="13">
    <source>
        <dbReference type="Proteomes" id="UP000030185"/>
    </source>
</evidence>
<feature type="binding site" evidence="7">
    <location>
        <position position="187"/>
    </location>
    <ligand>
        <name>UDP-N-acetyl-alpha-D-muramoyl-L-alanyl-D-glutamate</name>
        <dbReference type="ChEBI" id="CHEBI:83900"/>
    </ligand>
</feature>
<keyword evidence="7" id="KW-0547">Nucleotide-binding</keyword>
<evidence type="ECO:0000259" key="11">
    <source>
        <dbReference type="Pfam" id="PF08245"/>
    </source>
</evidence>
<dbReference type="OrthoDB" id="9800958at2"/>
<feature type="binding site" evidence="7">
    <location>
        <position position="456"/>
    </location>
    <ligand>
        <name>meso-2,6-diaminopimelate</name>
        <dbReference type="ChEBI" id="CHEBI:57791"/>
    </ligand>
</feature>
<dbReference type="GO" id="GO:0005524">
    <property type="term" value="F:ATP binding"/>
    <property type="evidence" value="ECO:0007669"/>
    <property type="project" value="UniProtKB-UniRule"/>
</dbReference>
<comment type="pathway">
    <text evidence="7 8">Cell wall biogenesis; peptidoglycan biosynthesis.</text>
</comment>
<dbReference type="GO" id="GO:0000287">
    <property type="term" value="F:magnesium ion binding"/>
    <property type="evidence" value="ECO:0007669"/>
    <property type="project" value="UniProtKB-UniRule"/>
</dbReference>
<dbReference type="PANTHER" id="PTHR23135:SF4">
    <property type="entry name" value="UDP-N-ACETYLMURAMOYL-L-ALANYL-D-GLUTAMATE--2,6-DIAMINOPIMELATE LIGASE MURE HOMOLOG, CHLOROPLASTIC"/>
    <property type="match status" value="1"/>
</dbReference>
<feature type="domain" description="Mur ligase C-terminal" evidence="10">
    <location>
        <begin position="328"/>
        <end position="458"/>
    </location>
</feature>
<dbReference type="SUPFAM" id="SSF63418">
    <property type="entry name" value="MurE/MurF N-terminal domain"/>
    <property type="match status" value="1"/>
</dbReference>
<evidence type="ECO:0000313" key="12">
    <source>
        <dbReference type="EMBL" id="GAL86986.1"/>
    </source>
</evidence>
<dbReference type="InterPro" id="IPR000713">
    <property type="entry name" value="Mur_ligase_N"/>
</dbReference>
<dbReference type="GO" id="GO:0071555">
    <property type="term" value="P:cell wall organization"/>
    <property type="evidence" value="ECO:0007669"/>
    <property type="project" value="UniProtKB-KW"/>
</dbReference>
<dbReference type="Pfam" id="PF02875">
    <property type="entry name" value="Mur_ligase_C"/>
    <property type="match status" value="1"/>
</dbReference>
<dbReference type="NCBIfam" id="NF001124">
    <property type="entry name" value="PRK00139.1-2"/>
    <property type="match status" value="1"/>
</dbReference>
<dbReference type="EMBL" id="BBLT01000010">
    <property type="protein sequence ID" value="GAL86986.1"/>
    <property type="molecule type" value="Genomic_DNA"/>
</dbReference>
<dbReference type="SUPFAM" id="SSF53623">
    <property type="entry name" value="MurD-like peptide ligases, catalytic domain"/>
    <property type="match status" value="1"/>
</dbReference>
<evidence type="ECO:0000256" key="5">
    <source>
        <dbReference type="ARBA" id="ARBA00023306"/>
    </source>
</evidence>
<comment type="function">
    <text evidence="7">Catalyzes the addition of meso-diaminopimelic acid to the nucleotide precursor UDP-N-acetylmuramoyl-L-alanyl-D-glutamate (UMAG) in the biosynthesis of bacterial cell-wall peptidoglycan.</text>
</comment>
<evidence type="ECO:0000259" key="9">
    <source>
        <dbReference type="Pfam" id="PF01225"/>
    </source>
</evidence>
<evidence type="ECO:0000256" key="2">
    <source>
        <dbReference type="ARBA" id="ARBA00022618"/>
    </source>
</evidence>
<keyword evidence="3 7" id="KW-0133">Cell shape</keyword>
<keyword evidence="13" id="KW-1185">Reference proteome</keyword>
<comment type="caution">
    <text evidence="12">The sequence shown here is derived from an EMBL/GenBank/DDBJ whole genome shotgun (WGS) entry which is preliminary data.</text>
</comment>
<dbReference type="AlphaFoldDB" id="A0A098LJ22"/>
<evidence type="ECO:0000259" key="10">
    <source>
        <dbReference type="Pfam" id="PF02875"/>
    </source>
</evidence>
<dbReference type="NCBIfam" id="TIGR01085">
    <property type="entry name" value="murE"/>
    <property type="match status" value="1"/>
</dbReference>
<keyword evidence="7 12" id="KW-0436">Ligase</keyword>
<proteinExistence type="inferred from homology"/>
<feature type="short sequence motif" description="Meso-diaminopimelate recognition motif" evidence="7">
    <location>
        <begin position="403"/>
        <end position="406"/>
    </location>
</feature>
<dbReference type="InterPro" id="IPR005761">
    <property type="entry name" value="UDP-N-AcMur-Glu-dNH2Pim_ligase"/>
</dbReference>
<feature type="domain" description="Mur ligase N-terminal catalytic" evidence="9">
    <location>
        <begin position="23"/>
        <end position="97"/>
    </location>
</feature>
<dbReference type="eggNOG" id="COG0769">
    <property type="taxonomic scope" value="Bacteria"/>
</dbReference>
<dbReference type="UniPathway" id="UPA00219"/>
<comment type="subcellular location">
    <subcellularLocation>
        <location evidence="7 8">Cytoplasm</location>
    </subcellularLocation>
</comment>
<name>A0A098LJ22_9BACT</name>
<dbReference type="Pfam" id="PF08245">
    <property type="entry name" value="Mur_ligase_M"/>
    <property type="match status" value="1"/>
</dbReference>
<dbReference type="GO" id="GO:0008765">
    <property type="term" value="F:UDP-N-acetylmuramoylalanyl-D-glutamate-2,6-diaminopimelate ligase activity"/>
    <property type="evidence" value="ECO:0007669"/>
    <property type="project" value="UniProtKB-UniRule"/>
</dbReference>
<feature type="domain" description="Mur ligase central" evidence="11">
    <location>
        <begin position="110"/>
        <end position="301"/>
    </location>
</feature>
<feature type="binding site" evidence="7">
    <location>
        <position position="379"/>
    </location>
    <ligand>
        <name>meso-2,6-diaminopimelate</name>
        <dbReference type="ChEBI" id="CHEBI:57791"/>
    </ligand>
</feature>
<keyword evidence="7" id="KW-0963">Cytoplasm</keyword>
<feature type="binding site" evidence="7">
    <location>
        <position position="189"/>
    </location>
    <ligand>
        <name>UDP-N-acetyl-alpha-D-muramoyl-L-alanyl-D-glutamate</name>
        <dbReference type="ChEBI" id="CHEBI:83900"/>
    </ligand>
</feature>
<dbReference type="RefSeq" id="WP_045467595.1">
    <property type="nucleotide sequence ID" value="NZ_BBLT01000010.1"/>
</dbReference>
<dbReference type="Gene3D" id="3.40.1190.10">
    <property type="entry name" value="Mur-like, catalytic domain"/>
    <property type="match status" value="1"/>
</dbReference>
<evidence type="ECO:0000256" key="8">
    <source>
        <dbReference type="RuleBase" id="RU004135"/>
    </source>
</evidence>
<feature type="binding site" evidence="7">
    <location>
        <position position="181"/>
    </location>
    <ligand>
        <name>UDP-N-acetyl-alpha-D-muramoyl-L-alanyl-D-glutamate</name>
        <dbReference type="ChEBI" id="CHEBI:83900"/>
    </ligand>
</feature>
<dbReference type="InterPro" id="IPR036565">
    <property type="entry name" value="Mur-like_cat_sf"/>
</dbReference>
<feature type="binding site" evidence="7">
    <location>
        <position position="31"/>
    </location>
    <ligand>
        <name>UDP-N-acetyl-alpha-D-muramoyl-L-alanyl-D-glutamate</name>
        <dbReference type="ChEBI" id="CHEBI:83900"/>
    </ligand>
</feature>
<keyword evidence="6 7" id="KW-0961">Cell wall biogenesis/degradation</keyword>
<keyword evidence="7" id="KW-0067">ATP-binding</keyword>
<evidence type="ECO:0000256" key="4">
    <source>
        <dbReference type="ARBA" id="ARBA00022984"/>
    </source>
</evidence>
<dbReference type="HAMAP" id="MF_00208">
    <property type="entry name" value="MurE"/>
    <property type="match status" value="1"/>
</dbReference>
<dbReference type="Gene3D" id="3.40.1390.10">
    <property type="entry name" value="MurE/MurF, N-terminal domain"/>
    <property type="match status" value="1"/>
</dbReference>
<reference evidence="12 13" key="1">
    <citation type="submission" date="2014-09" db="EMBL/GenBank/DDBJ databases">
        <title>Sporocytophaga myxococcoides PG-01 genome sequencing.</title>
        <authorList>
            <person name="Liu L."/>
            <person name="Gao P.J."/>
            <person name="Chen G.J."/>
            <person name="Wang L.S."/>
        </authorList>
    </citation>
    <scope>NUCLEOTIDE SEQUENCE [LARGE SCALE GENOMIC DNA]</scope>
    <source>
        <strain evidence="12 13">PG-01</strain>
    </source>
</reference>
<evidence type="ECO:0000256" key="7">
    <source>
        <dbReference type="HAMAP-Rule" id="MF_00208"/>
    </source>
</evidence>
<dbReference type="STRING" id="153721.MYP_4216"/>
<dbReference type="GO" id="GO:0051301">
    <property type="term" value="P:cell division"/>
    <property type="evidence" value="ECO:0007669"/>
    <property type="project" value="UniProtKB-KW"/>
</dbReference>
<dbReference type="EC" id="6.3.2.13" evidence="7"/>
<comment type="PTM">
    <text evidence="7">Carboxylation is probably crucial for Mg(2+) binding and, consequently, for the gamma-phosphate positioning of ATP.</text>
</comment>
<comment type="cofactor">
    <cofactor evidence="7">
        <name>Mg(2+)</name>
        <dbReference type="ChEBI" id="CHEBI:18420"/>
    </cofactor>
</comment>
<evidence type="ECO:0000256" key="1">
    <source>
        <dbReference type="ARBA" id="ARBA00005898"/>
    </source>
</evidence>
<keyword evidence="5 7" id="KW-0131">Cell cycle</keyword>
<accession>A0A098LJ22</accession>
<gene>
    <name evidence="7" type="primary">murE</name>
    <name evidence="12" type="ORF">MYP_4216</name>
</gene>
<evidence type="ECO:0000256" key="6">
    <source>
        <dbReference type="ARBA" id="ARBA00023316"/>
    </source>
</evidence>
<dbReference type="SUPFAM" id="SSF53244">
    <property type="entry name" value="MurD-like peptide ligases, peptide-binding domain"/>
    <property type="match status" value="1"/>
</dbReference>
<organism evidence="12 13">
    <name type="scientific">Sporocytophaga myxococcoides</name>
    <dbReference type="NCBI Taxonomy" id="153721"/>
    <lineage>
        <taxon>Bacteria</taxon>
        <taxon>Pseudomonadati</taxon>
        <taxon>Bacteroidota</taxon>
        <taxon>Cytophagia</taxon>
        <taxon>Cytophagales</taxon>
        <taxon>Cytophagaceae</taxon>
        <taxon>Sporocytophaga</taxon>
    </lineage>
</organism>
<dbReference type="InterPro" id="IPR035911">
    <property type="entry name" value="MurE/MurF_N"/>
</dbReference>
<comment type="caution">
    <text evidence="7">Lacks conserved residue(s) required for the propagation of feature annotation.</text>
</comment>
<keyword evidence="7" id="KW-0460">Magnesium</keyword>
<dbReference type="GO" id="GO:0008360">
    <property type="term" value="P:regulation of cell shape"/>
    <property type="evidence" value="ECO:0007669"/>
    <property type="project" value="UniProtKB-KW"/>
</dbReference>
<feature type="binding site" evidence="7">
    <location>
        <begin position="154"/>
        <end position="155"/>
    </location>
    <ligand>
        <name>UDP-N-acetyl-alpha-D-muramoyl-L-alanyl-D-glutamate</name>
        <dbReference type="ChEBI" id="CHEBI:83900"/>
    </ligand>
</feature>
<feature type="binding site" evidence="7">
    <location>
        <begin position="403"/>
        <end position="406"/>
    </location>
    <ligand>
        <name>meso-2,6-diaminopimelate</name>
        <dbReference type="ChEBI" id="CHEBI:57791"/>
    </ligand>
</feature>
<dbReference type="Gene3D" id="3.90.190.20">
    <property type="entry name" value="Mur ligase, C-terminal domain"/>
    <property type="match status" value="1"/>
</dbReference>
<comment type="catalytic activity">
    <reaction evidence="7">
        <text>UDP-N-acetyl-alpha-D-muramoyl-L-alanyl-D-glutamate + meso-2,6-diaminopimelate + ATP = UDP-N-acetyl-alpha-D-muramoyl-L-alanyl-gamma-D-glutamyl-meso-2,6-diaminopimelate + ADP + phosphate + H(+)</text>
        <dbReference type="Rhea" id="RHEA:23676"/>
        <dbReference type="ChEBI" id="CHEBI:15378"/>
        <dbReference type="ChEBI" id="CHEBI:30616"/>
        <dbReference type="ChEBI" id="CHEBI:43474"/>
        <dbReference type="ChEBI" id="CHEBI:57791"/>
        <dbReference type="ChEBI" id="CHEBI:83900"/>
        <dbReference type="ChEBI" id="CHEBI:83905"/>
        <dbReference type="ChEBI" id="CHEBI:456216"/>
        <dbReference type="EC" id="6.3.2.13"/>
    </reaction>
</comment>
<dbReference type="NCBIfam" id="NF001126">
    <property type="entry name" value="PRK00139.1-4"/>
    <property type="match status" value="1"/>
</dbReference>
<dbReference type="Pfam" id="PF01225">
    <property type="entry name" value="Mur_ligase"/>
    <property type="match status" value="1"/>
</dbReference>
<evidence type="ECO:0000256" key="3">
    <source>
        <dbReference type="ARBA" id="ARBA00022960"/>
    </source>
</evidence>
<dbReference type="InterPro" id="IPR036615">
    <property type="entry name" value="Mur_ligase_C_dom_sf"/>
</dbReference>
<comment type="similarity">
    <text evidence="1 7">Belongs to the MurCDEF family. MurE subfamily.</text>
</comment>
<dbReference type="InterPro" id="IPR004101">
    <property type="entry name" value="Mur_ligase_C"/>
</dbReference>
<dbReference type="PANTHER" id="PTHR23135">
    <property type="entry name" value="MUR LIGASE FAMILY MEMBER"/>
    <property type="match status" value="1"/>
</dbReference>
<feature type="modified residue" description="N6-carboxylysine" evidence="7">
    <location>
        <position position="221"/>
    </location>
</feature>
<keyword evidence="4 7" id="KW-0573">Peptidoglycan synthesis</keyword>
<feature type="binding site" evidence="7">
    <location>
        <position position="460"/>
    </location>
    <ligand>
        <name>meso-2,6-diaminopimelate</name>
        <dbReference type="ChEBI" id="CHEBI:57791"/>
    </ligand>
</feature>
<dbReference type="GO" id="GO:0009252">
    <property type="term" value="P:peptidoglycan biosynthetic process"/>
    <property type="evidence" value="ECO:0007669"/>
    <property type="project" value="UniProtKB-UniRule"/>
</dbReference>
<dbReference type="Proteomes" id="UP000030185">
    <property type="component" value="Unassembled WGS sequence"/>
</dbReference>
<protein>
    <recommendedName>
        <fullName evidence="7">UDP-N-acetylmuramoyl-L-alanyl-D-glutamate--2,6-diaminopimelate ligase</fullName>
        <ecNumber evidence="7">6.3.2.13</ecNumber>
    </recommendedName>
    <alternativeName>
        <fullName evidence="7">Meso-A2pm-adding enzyme</fullName>
    </alternativeName>
    <alternativeName>
        <fullName evidence="7">Meso-diaminopimelate-adding enzyme</fullName>
    </alternativeName>
    <alternativeName>
        <fullName evidence="7">UDP-MurNAc-L-Ala-D-Glu:meso-diaminopimelate ligase</fullName>
    </alternativeName>
    <alternativeName>
        <fullName evidence="7">UDP-MurNAc-tripeptide synthetase</fullName>
    </alternativeName>
    <alternativeName>
        <fullName evidence="7">UDP-N-acetylmuramyl-tripeptide synthetase</fullName>
    </alternativeName>
</protein>
<sequence>MAILKDILYKVSLVSISGITDIEIHNITMDSRSVKEKTLFTAVKGTQADGHQFIEMAIDKGATAIVCEVMPAYLREGITYIEVKDSSEALGIISSNFFGNPSSKLSLIGVTGTNGKTTTVTLLHKLFRSLGYNAGLLSTVENKINDEIIPSTHTTPDAVTLNQLLQKMVESGCSHCFMEVSSHSVVQHRIAGLTFAGGAFTNITHDHLDYHQTFEEYIRAKKMFFDSLPSTAFALVNADDKRGMVMIQNTKAKKQTYGLKTMADFKGKLISNTFHGIELEIDRKDVWFKLIGSFNAYNLLGIYGIAVLLGEDSEEVLKELSSLESAKGRFEQIISKEKITAIVDYAHTPDALKNVLETIQDLRQGNEQIITVVGCGGNRDATKRPVMADIACKLSNKVILTSDNPRNEDPMDIIAQMQKGVSLTDQRKTMVIPDRKEAIKTAIMLAGGNDILLVAGKGHENYQEIKGVKHPFDDKETVKELFQLLGK</sequence>
<dbReference type="GO" id="GO:0005737">
    <property type="term" value="C:cytoplasm"/>
    <property type="evidence" value="ECO:0007669"/>
    <property type="project" value="UniProtKB-SubCell"/>
</dbReference>
<keyword evidence="2 7" id="KW-0132">Cell division</keyword>
<dbReference type="InterPro" id="IPR013221">
    <property type="entry name" value="Mur_ligase_cen"/>
</dbReference>